<dbReference type="EMBL" id="CAJRST010037777">
    <property type="protein sequence ID" value="CAG5999687.1"/>
    <property type="molecule type" value="Genomic_DNA"/>
</dbReference>
<feature type="region of interest" description="Disordered" evidence="6">
    <location>
        <begin position="1351"/>
        <end position="1381"/>
    </location>
</feature>
<evidence type="ECO:0000313" key="10">
    <source>
        <dbReference type="Proteomes" id="UP000677803"/>
    </source>
</evidence>
<proteinExistence type="predicted"/>
<dbReference type="Proteomes" id="UP000677803">
    <property type="component" value="Unassembled WGS sequence"/>
</dbReference>
<dbReference type="GO" id="GO:0007052">
    <property type="term" value="P:mitotic spindle organization"/>
    <property type="evidence" value="ECO:0007669"/>
    <property type="project" value="InterPro"/>
</dbReference>
<feature type="region of interest" description="Disordered" evidence="6">
    <location>
        <begin position="144"/>
        <end position="174"/>
    </location>
</feature>
<evidence type="ECO:0000313" key="9">
    <source>
        <dbReference type="EMBL" id="CAG5999687.1"/>
    </source>
</evidence>
<feature type="domain" description="Transient receptor ion channel" evidence="8">
    <location>
        <begin position="833"/>
        <end position="895"/>
    </location>
</feature>
<keyword evidence="10" id="KW-1185">Reference proteome</keyword>
<dbReference type="GO" id="GO:0005813">
    <property type="term" value="C:centrosome"/>
    <property type="evidence" value="ECO:0007669"/>
    <property type="project" value="InterPro"/>
</dbReference>
<feature type="repeat" description="ANK" evidence="5">
    <location>
        <begin position="798"/>
        <end position="830"/>
    </location>
</feature>
<dbReference type="InterPro" id="IPR002110">
    <property type="entry name" value="Ankyrin_rpt"/>
</dbReference>
<feature type="region of interest" description="Disordered" evidence="6">
    <location>
        <begin position="1131"/>
        <end position="1155"/>
    </location>
</feature>
<dbReference type="GO" id="GO:0070679">
    <property type="term" value="F:inositol 1,4,5 trisphosphate binding"/>
    <property type="evidence" value="ECO:0007669"/>
    <property type="project" value="TreeGrafter"/>
</dbReference>
<dbReference type="FunFam" id="1.25.40.20:FF:000037">
    <property type="entry name" value="short transient receptor potential channel 3 isoform X1"/>
    <property type="match status" value="1"/>
</dbReference>
<dbReference type="GO" id="GO:0031122">
    <property type="term" value="P:cytoplasmic microtubule organization"/>
    <property type="evidence" value="ECO:0007669"/>
    <property type="project" value="InterPro"/>
</dbReference>
<keyword evidence="7" id="KW-0812">Transmembrane</keyword>
<feature type="compositionally biased region" description="Basic and acidic residues" evidence="6">
    <location>
        <begin position="1238"/>
        <end position="1251"/>
    </location>
</feature>
<evidence type="ECO:0000256" key="7">
    <source>
        <dbReference type="SAM" id="Phobius"/>
    </source>
</evidence>
<dbReference type="GO" id="GO:0034703">
    <property type="term" value="C:cation channel complex"/>
    <property type="evidence" value="ECO:0007669"/>
    <property type="project" value="TreeGrafter"/>
</dbReference>
<protein>
    <submittedName>
        <fullName evidence="9">(Atlantic silverside) hypothetical protein</fullName>
    </submittedName>
</protein>
<gene>
    <name evidence="9" type="ORF">MMEN_LOCUS18139</name>
</gene>
<dbReference type="GO" id="GO:0051480">
    <property type="term" value="P:regulation of cytosolic calcium ion concentration"/>
    <property type="evidence" value="ECO:0007669"/>
    <property type="project" value="TreeGrafter"/>
</dbReference>
<feature type="region of interest" description="Disordered" evidence="6">
    <location>
        <begin position="686"/>
        <end position="715"/>
    </location>
</feature>
<dbReference type="GO" id="GO:1905515">
    <property type="term" value="P:non-motile cilium assembly"/>
    <property type="evidence" value="ECO:0007669"/>
    <property type="project" value="InterPro"/>
</dbReference>
<feature type="transmembrane region" description="Helical" evidence="7">
    <location>
        <begin position="984"/>
        <end position="1008"/>
    </location>
</feature>
<feature type="transmembrane region" description="Helical" evidence="7">
    <location>
        <begin position="1020"/>
        <end position="1040"/>
    </location>
</feature>
<evidence type="ECO:0000256" key="5">
    <source>
        <dbReference type="PROSITE-ProRule" id="PRU00023"/>
    </source>
</evidence>
<evidence type="ECO:0000259" key="8">
    <source>
        <dbReference type="SMART" id="SM01420"/>
    </source>
</evidence>
<name>A0A8S4BJF8_9TELE</name>
<dbReference type="InterPro" id="IPR028257">
    <property type="entry name" value="CEP126"/>
</dbReference>
<dbReference type="InterPro" id="IPR013555">
    <property type="entry name" value="TRP_dom"/>
</dbReference>
<feature type="compositionally biased region" description="Low complexity" evidence="6">
    <location>
        <begin position="201"/>
        <end position="213"/>
    </location>
</feature>
<feature type="region of interest" description="Disordered" evidence="6">
    <location>
        <begin position="364"/>
        <end position="413"/>
    </location>
</feature>
<organism evidence="9 10">
    <name type="scientific">Menidia menidia</name>
    <name type="common">Atlantic silverside</name>
    <dbReference type="NCBI Taxonomy" id="238744"/>
    <lineage>
        <taxon>Eukaryota</taxon>
        <taxon>Metazoa</taxon>
        <taxon>Chordata</taxon>
        <taxon>Craniata</taxon>
        <taxon>Vertebrata</taxon>
        <taxon>Euteleostomi</taxon>
        <taxon>Actinopterygii</taxon>
        <taxon>Neopterygii</taxon>
        <taxon>Teleostei</taxon>
        <taxon>Neoteleostei</taxon>
        <taxon>Acanthomorphata</taxon>
        <taxon>Ovalentaria</taxon>
        <taxon>Atherinomorphae</taxon>
        <taxon>Atheriniformes</taxon>
        <taxon>Atherinopsidae</taxon>
        <taxon>Menidiinae</taxon>
        <taxon>Menidia</taxon>
    </lineage>
</organism>
<keyword evidence="7" id="KW-0472">Membrane</keyword>
<dbReference type="OrthoDB" id="2373987at2759"/>
<dbReference type="Pfam" id="PF08344">
    <property type="entry name" value="TRP_2"/>
    <property type="match status" value="1"/>
</dbReference>
<keyword evidence="7" id="KW-1133">Transmembrane helix</keyword>
<keyword evidence="1" id="KW-0813">Transport</keyword>
<dbReference type="GO" id="GO:0007338">
    <property type="term" value="P:single fertilization"/>
    <property type="evidence" value="ECO:0007669"/>
    <property type="project" value="TreeGrafter"/>
</dbReference>
<dbReference type="GO" id="GO:0005886">
    <property type="term" value="C:plasma membrane"/>
    <property type="evidence" value="ECO:0007669"/>
    <property type="project" value="TreeGrafter"/>
</dbReference>
<dbReference type="GO" id="GO:0097546">
    <property type="term" value="C:ciliary base"/>
    <property type="evidence" value="ECO:0007669"/>
    <property type="project" value="InterPro"/>
</dbReference>
<keyword evidence="3" id="KW-0406">Ion transport</keyword>
<dbReference type="SMART" id="SM01420">
    <property type="entry name" value="TRP_2"/>
    <property type="match status" value="1"/>
</dbReference>
<feature type="region of interest" description="Disordered" evidence="6">
    <location>
        <begin position="295"/>
        <end position="345"/>
    </location>
</feature>
<dbReference type="PANTHER" id="PTHR10117:SF7">
    <property type="entry name" value="SHORT TRANSIENT RECEPTOR POTENTIAL CHANNEL 6"/>
    <property type="match status" value="1"/>
</dbReference>
<feature type="compositionally biased region" description="Polar residues" evidence="6">
    <location>
        <begin position="382"/>
        <end position="396"/>
    </location>
</feature>
<evidence type="ECO:0000256" key="3">
    <source>
        <dbReference type="ARBA" id="ARBA00023065"/>
    </source>
</evidence>
<dbReference type="GO" id="GO:0015279">
    <property type="term" value="F:store-operated calcium channel activity"/>
    <property type="evidence" value="ECO:0007669"/>
    <property type="project" value="TreeGrafter"/>
</dbReference>
<feature type="compositionally biased region" description="Basic and acidic residues" evidence="6">
    <location>
        <begin position="310"/>
        <end position="327"/>
    </location>
</feature>
<evidence type="ECO:0000256" key="4">
    <source>
        <dbReference type="ARBA" id="ARBA00023303"/>
    </source>
</evidence>
<feature type="compositionally biased region" description="Basic and acidic residues" evidence="6">
    <location>
        <begin position="191"/>
        <end position="200"/>
    </location>
</feature>
<keyword evidence="2" id="KW-0677">Repeat</keyword>
<accession>A0A8S4BJF8</accession>
<dbReference type="PROSITE" id="PS50088">
    <property type="entry name" value="ANK_REPEAT"/>
    <property type="match status" value="1"/>
</dbReference>
<feature type="compositionally biased region" description="Basic and acidic residues" evidence="6">
    <location>
        <begin position="243"/>
        <end position="256"/>
    </location>
</feature>
<feature type="compositionally biased region" description="Polar residues" evidence="6">
    <location>
        <begin position="295"/>
        <end position="309"/>
    </location>
</feature>
<keyword evidence="5" id="KW-0040">ANK repeat</keyword>
<dbReference type="Pfam" id="PF15352">
    <property type="entry name" value="K1377"/>
    <property type="match status" value="2"/>
</dbReference>
<dbReference type="Gene3D" id="1.25.40.20">
    <property type="entry name" value="Ankyrin repeat-containing domain"/>
    <property type="match status" value="1"/>
</dbReference>
<dbReference type="InterPro" id="IPR002153">
    <property type="entry name" value="TRPC_channel"/>
</dbReference>
<feature type="compositionally biased region" description="Polar residues" evidence="6">
    <location>
        <begin position="1372"/>
        <end position="1381"/>
    </location>
</feature>
<dbReference type="InterPro" id="IPR036770">
    <property type="entry name" value="Ankyrin_rpt-contain_sf"/>
</dbReference>
<dbReference type="PANTHER" id="PTHR10117">
    <property type="entry name" value="TRANSIENT RECEPTOR POTENTIAL CHANNEL"/>
    <property type="match status" value="1"/>
</dbReference>
<dbReference type="Pfam" id="PF00023">
    <property type="entry name" value="Ank"/>
    <property type="match status" value="1"/>
</dbReference>
<sequence length="1381" mass="154450">MTGNQLFLELFPELFLELFLDLDVGSHQESRPFALSRFRRGSGGDLRNERQVLVEEQKLCRARARKLSLETNRRRKALEERRRQWDAREQLLREKLLQKRRQEVQEATERYQRAHLPPAQRPRQALRRAAANLEEALIQIQGSAWQPSLSSSNTNFNSGAPSPKPPTVCRSSHRRALSAVEAYTKLLQEQSRTEKYRDPSPEGSPSSESLSSKDSLENEDPNQSSSVSPDCDEDQPDRRKPHGPTEGKPEASDRPDPLCPKASWAFASFKQTPKTASWTPLEDGVSLAVWEITTGNPENSQLKSFLQTPRDSEHPKEEASLDVKQRSQDGNQSKWPQAGDFPLPLKNGVCKDVLFRDNYMTDSATENVSNEDPKPEKLQKDPQASINNLNKVSDSVFSPEKPPQAGPPPANIQLASRSACEVRLVKGILKKQSRFESRFESREAIRTCEPDRSGFPNHVALAIRDSVELSRNKAKDPRVSNTVRKKLRWFDEVHLDQEAEDLTAMRQIKGGFYTLNPPKPSRTANCSAYHFTKEAWTDVGVQVDRPRDQAGDFRASRTRKGAVIRPQSAGEVSRIAKVQGRIAVPRPPPKTEKKGLLSPPVVPSDPTTTMHTTLPPPGSHCLPEETTLVSGHQETEICRRRGVAHSERGLCLTCTPTDEEISELWRGVRCALNTKDGAAHRRQTLENGRVLRKPGPEQGKDSPGSGRRRLPQSSQNALQLAVASQHLDVAQLLLKKNHLARIGDALLLAISKGYIRIVEAILSHEAFADGRRLTNSPSQTETHDDFFSYDEDGTRFSHDITPIILASQCNQYEIVHMLLMRGARIERPHDYFCQCGTCNEDQWRDSFSLSQSRINAYKGLASPAYLCLSNEDPVMAALELSNELAVLANIEKEFKNDYKKLSMRCKDFVVGILDLCRNTEEVEAVLNGDTESCPKSEVFGRQNLIRLKLAIKYEVKKFVAHPNCQQQLRGIWYENLSGLRQQTMAVKVLLVLCVAAGLPLLALVYWIAPSSKLGKIMCGPFLKFVAHAASFVIFLSLLLLNAADRFTGTALLPNMTAHDFPTQLFRVKTTSFSWMEILIISWVIGQDRNPSLCVNLLGRALEERRRQWDAREQLLREKLLQKRRQEVQEATERYQRAHLPPAQRPRQAPDLNHYVGGWGPTLPGSLGGGEVGSLVAFGGLLDLLPALLEELFPQELLPGVPLPPPLLQRPAEETGNRSFSSVSPDCDEDQPDRRKPHGPTEGKPEASDRPDPLCPKASWAFTSFKQTPKTASWTPLQDGLEGGARSHLTETLTGGQSAEGHSAVAMETAQTQRPGVPSISSEEKKILLSLDRLNHQLNSLQERVWISSRAPAAGNASTREVRVPDKHKRHATSSIQTQRKL</sequence>
<feature type="region of interest" description="Disordered" evidence="6">
    <location>
        <begin position="1203"/>
        <end position="1256"/>
    </location>
</feature>
<feature type="compositionally biased region" description="Basic and acidic residues" evidence="6">
    <location>
        <begin position="371"/>
        <end position="380"/>
    </location>
</feature>
<feature type="compositionally biased region" description="Polar residues" evidence="6">
    <location>
        <begin position="144"/>
        <end position="160"/>
    </location>
</feature>
<dbReference type="SMART" id="SM00248">
    <property type="entry name" value="ANK"/>
    <property type="match status" value="2"/>
</dbReference>
<evidence type="ECO:0000256" key="1">
    <source>
        <dbReference type="ARBA" id="ARBA00022448"/>
    </source>
</evidence>
<evidence type="ECO:0000256" key="2">
    <source>
        <dbReference type="ARBA" id="ARBA00022737"/>
    </source>
</evidence>
<feature type="compositionally biased region" description="Low complexity" evidence="6">
    <location>
        <begin position="604"/>
        <end position="613"/>
    </location>
</feature>
<keyword evidence="4" id="KW-0407">Ion channel</keyword>
<comment type="caution">
    <text evidence="9">The sequence shown here is derived from an EMBL/GenBank/DDBJ whole genome shotgun (WGS) entry which is preliminary data.</text>
</comment>
<feature type="compositionally biased region" description="Pro residues" evidence="6">
    <location>
        <begin position="400"/>
        <end position="410"/>
    </location>
</feature>
<dbReference type="SUPFAM" id="SSF48403">
    <property type="entry name" value="Ankyrin repeat"/>
    <property type="match status" value="1"/>
</dbReference>
<evidence type="ECO:0000256" key="6">
    <source>
        <dbReference type="SAM" id="MobiDB-lite"/>
    </source>
</evidence>
<feature type="region of interest" description="Disordered" evidence="6">
    <location>
        <begin position="188"/>
        <end position="261"/>
    </location>
</feature>
<reference evidence="9" key="1">
    <citation type="submission" date="2021-05" db="EMBL/GenBank/DDBJ databases">
        <authorList>
            <person name="Tigano A."/>
        </authorList>
    </citation>
    <scope>NUCLEOTIDE SEQUENCE</scope>
</reference>
<feature type="region of interest" description="Disordered" evidence="6">
    <location>
        <begin position="584"/>
        <end position="620"/>
    </location>
</feature>